<proteinExistence type="predicted"/>
<dbReference type="EMBL" id="JANPWB010000003">
    <property type="protein sequence ID" value="KAJ1197327.1"/>
    <property type="molecule type" value="Genomic_DNA"/>
</dbReference>
<gene>
    <name evidence="1" type="ORF">NDU88_001187</name>
</gene>
<accession>A0AAV7VB31</accession>
<protein>
    <submittedName>
        <fullName evidence="1">Uncharacterized protein</fullName>
    </submittedName>
</protein>
<organism evidence="1 2">
    <name type="scientific">Pleurodeles waltl</name>
    <name type="common">Iberian ribbed newt</name>
    <dbReference type="NCBI Taxonomy" id="8319"/>
    <lineage>
        <taxon>Eukaryota</taxon>
        <taxon>Metazoa</taxon>
        <taxon>Chordata</taxon>
        <taxon>Craniata</taxon>
        <taxon>Vertebrata</taxon>
        <taxon>Euteleostomi</taxon>
        <taxon>Amphibia</taxon>
        <taxon>Batrachia</taxon>
        <taxon>Caudata</taxon>
        <taxon>Salamandroidea</taxon>
        <taxon>Salamandridae</taxon>
        <taxon>Pleurodelinae</taxon>
        <taxon>Pleurodeles</taxon>
    </lineage>
</organism>
<reference evidence="1" key="1">
    <citation type="journal article" date="2022" name="bioRxiv">
        <title>Sequencing and chromosome-scale assembly of the giantPleurodeles waltlgenome.</title>
        <authorList>
            <person name="Brown T."/>
            <person name="Elewa A."/>
            <person name="Iarovenko S."/>
            <person name="Subramanian E."/>
            <person name="Araus A.J."/>
            <person name="Petzold A."/>
            <person name="Susuki M."/>
            <person name="Suzuki K.-i.T."/>
            <person name="Hayashi T."/>
            <person name="Toyoda A."/>
            <person name="Oliveira C."/>
            <person name="Osipova E."/>
            <person name="Leigh N.D."/>
            <person name="Simon A."/>
            <person name="Yun M.H."/>
        </authorList>
    </citation>
    <scope>NUCLEOTIDE SEQUENCE</scope>
    <source>
        <strain evidence="1">20211129_DDA</strain>
        <tissue evidence="1">Liver</tissue>
    </source>
</reference>
<name>A0AAV7VB31_PLEWA</name>
<comment type="caution">
    <text evidence="1">The sequence shown here is derived from an EMBL/GenBank/DDBJ whole genome shotgun (WGS) entry which is preliminary data.</text>
</comment>
<evidence type="ECO:0000313" key="1">
    <source>
        <dbReference type="EMBL" id="KAJ1197327.1"/>
    </source>
</evidence>
<sequence>MAQASRLISMLAGAATTHGKPLCPILSQAAVSSDPRLSVFRAPPLQGLLLLRCYPARAASTVVWPGATPPVAARASHCLQPGDHGCQVPQTAFRRKGCKGVLPRRASVTLYAGLLSGSERGSRLTRPPLLASKQLRNKRAMSFGSMINTVK</sequence>
<dbReference type="AlphaFoldDB" id="A0AAV7VB31"/>
<dbReference type="Proteomes" id="UP001066276">
    <property type="component" value="Chromosome 2_1"/>
</dbReference>
<evidence type="ECO:0000313" key="2">
    <source>
        <dbReference type="Proteomes" id="UP001066276"/>
    </source>
</evidence>
<keyword evidence="2" id="KW-1185">Reference proteome</keyword>